<dbReference type="GO" id="GO:0005524">
    <property type="term" value="F:ATP binding"/>
    <property type="evidence" value="ECO:0007669"/>
    <property type="project" value="UniProtKB-KW"/>
</dbReference>
<dbReference type="CDD" id="cd04488">
    <property type="entry name" value="RecG_wedge_OBF"/>
    <property type="match status" value="1"/>
</dbReference>
<dbReference type="RefSeq" id="WP_121210392.1">
    <property type="nucleotide sequence ID" value="NZ_RBIM01000002.1"/>
</dbReference>
<keyword evidence="2" id="KW-0227">DNA damage</keyword>
<keyword evidence="4 11" id="KW-0347">Helicase</keyword>
<dbReference type="PANTHER" id="PTHR47964">
    <property type="entry name" value="ATP-DEPENDENT DNA HELICASE HOMOLOG RECG, CHLOROPLASTIC"/>
    <property type="match status" value="1"/>
</dbReference>
<dbReference type="InterPro" id="IPR027417">
    <property type="entry name" value="P-loop_NTPase"/>
</dbReference>
<dbReference type="Proteomes" id="UP000273675">
    <property type="component" value="Unassembled WGS sequence"/>
</dbReference>
<evidence type="ECO:0000259" key="10">
    <source>
        <dbReference type="PROSITE" id="PS51194"/>
    </source>
</evidence>
<dbReference type="InterPro" id="IPR012340">
    <property type="entry name" value="NA-bd_OB-fold"/>
</dbReference>
<protein>
    <recommendedName>
        <fullName evidence="8">Probable DNA 3'-5' helicase RecG</fullName>
    </recommendedName>
</protein>
<evidence type="ECO:0000256" key="8">
    <source>
        <dbReference type="ARBA" id="ARBA00049819"/>
    </source>
</evidence>
<dbReference type="Pfam" id="PF17191">
    <property type="entry name" value="RecG_wedge"/>
    <property type="match status" value="1"/>
</dbReference>
<evidence type="ECO:0000256" key="7">
    <source>
        <dbReference type="ARBA" id="ARBA00023204"/>
    </source>
</evidence>
<dbReference type="GO" id="GO:0003678">
    <property type="term" value="F:DNA helicase activity"/>
    <property type="evidence" value="ECO:0007669"/>
    <property type="project" value="TreeGrafter"/>
</dbReference>
<dbReference type="PROSITE" id="PS51192">
    <property type="entry name" value="HELICASE_ATP_BIND_1"/>
    <property type="match status" value="1"/>
</dbReference>
<evidence type="ECO:0000313" key="11">
    <source>
        <dbReference type="EMBL" id="RKR02843.1"/>
    </source>
</evidence>
<dbReference type="NCBIfam" id="NF008164">
    <property type="entry name" value="PRK10917.1-2"/>
    <property type="match status" value="1"/>
</dbReference>
<dbReference type="InterPro" id="IPR033454">
    <property type="entry name" value="RecG_wedge"/>
</dbReference>
<dbReference type="Pfam" id="PF19833">
    <property type="entry name" value="RecG_dom3_C"/>
    <property type="match status" value="1"/>
</dbReference>
<dbReference type="GO" id="GO:0006281">
    <property type="term" value="P:DNA repair"/>
    <property type="evidence" value="ECO:0007669"/>
    <property type="project" value="UniProtKB-KW"/>
</dbReference>
<dbReference type="EMBL" id="RBIM01000002">
    <property type="protein sequence ID" value="RKR02843.1"/>
    <property type="molecule type" value="Genomic_DNA"/>
</dbReference>
<feature type="domain" description="Helicase C-terminal" evidence="10">
    <location>
        <begin position="460"/>
        <end position="620"/>
    </location>
</feature>
<dbReference type="Gene3D" id="3.40.50.300">
    <property type="entry name" value="P-loop containing nucleotide triphosphate hydrolases"/>
    <property type="match status" value="2"/>
</dbReference>
<organism evidence="11 12">
    <name type="scientific">Maricaulis maris</name>
    <dbReference type="NCBI Taxonomy" id="74318"/>
    <lineage>
        <taxon>Bacteria</taxon>
        <taxon>Pseudomonadati</taxon>
        <taxon>Pseudomonadota</taxon>
        <taxon>Alphaproteobacteria</taxon>
        <taxon>Maricaulales</taxon>
        <taxon>Maricaulaceae</taxon>
        <taxon>Maricaulis</taxon>
    </lineage>
</organism>
<keyword evidence="3" id="KW-0378">Hydrolase</keyword>
<dbReference type="GO" id="GO:0003677">
    <property type="term" value="F:DNA binding"/>
    <property type="evidence" value="ECO:0007669"/>
    <property type="project" value="UniProtKB-KW"/>
</dbReference>
<dbReference type="SUPFAM" id="SSF50249">
    <property type="entry name" value="Nucleic acid-binding proteins"/>
    <property type="match status" value="1"/>
</dbReference>
<reference evidence="11 12" key="1">
    <citation type="submission" date="2018-10" db="EMBL/GenBank/DDBJ databases">
        <title>Genomic Encyclopedia of Type Strains, Phase IV (KMG-IV): sequencing the most valuable type-strain genomes for metagenomic binning, comparative biology and taxonomic classification.</title>
        <authorList>
            <person name="Goeker M."/>
        </authorList>
    </citation>
    <scope>NUCLEOTIDE SEQUENCE [LARGE SCALE GENOMIC DNA]</scope>
    <source>
        <strain evidence="11 12">DSM 4734</strain>
    </source>
</reference>
<gene>
    <name evidence="11" type="ORF">C7435_0783</name>
</gene>
<feature type="domain" description="Helicase ATP-binding" evidence="9">
    <location>
        <begin position="280"/>
        <end position="441"/>
    </location>
</feature>
<evidence type="ECO:0000259" key="9">
    <source>
        <dbReference type="PROSITE" id="PS51192"/>
    </source>
</evidence>
<dbReference type="InterPro" id="IPR001650">
    <property type="entry name" value="Helicase_C-like"/>
</dbReference>
<name>A0A495DJQ4_9PROT</name>
<evidence type="ECO:0000256" key="6">
    <source>
        <dbReference type="ARBA" id="ARBA00023125"/>
    </source>
</evidence>
<dbReference type="Gene3D" id="2.40.50.140">
    <property type="entry name" value="Nucleic acid-binding proteins"/>
    <property type="match status" value="1"/>
</dbReference>
<dbReference type="PANTHER" id="PTHR47964:SF1">
    <property type="entry name" value="ATP-DEPENDENT DNA HELICASE HOMOLOG RECG, CHLOROPLASTIC"/>
    <property type="match status" value="1"/>
</dbReference>
<dbReference type="Pfam" id="PF00270">
    <property type="entry name" value="DEAD"/>
    <property type="match status" value="1"/>
</dbReference>
<evidence type="ECO:0000256" key="4">
    <source>
        <dbReference type="ARBA" id="ARBA00022806"/>
    </source>
</evidence>
<dbReference type="SMART" id="SM00487">
    <property type="entry name" value="DEXDc"/>
    <property type="match status" value="1"/>
</dbReference>
<proteinExistence type="predicted"/>
<evidence type="ECO:0000256" key="5">
    <source>
        <dbReference type="ARBA" id="ARBA00022840"/>
    </source>
</evidence>
<sequence>MRPEILFPLFQDVTKLPGIGPRLATLVEKVCGGRIRDILFTPPTGVVDRSRRVEIANSPTGEIVTLTAVVETHIPAQRQGQPYKVRMRDETGFLHLIFFHARKDYLAKLLPEGETRVVSGKLERFGSEIQIVHPDLVASEDEASEMALIEPVYPLTAGLSAKVMRRAVEGALTFLPVLPEWIPGDVRGEHGWPDFKAAMKALHAPEGAVSLAPDRPERERLAFDEIFARQLALQIVRARRRAQPGRALEADGTRVKTVLAKAPFKPTGAQLRAFEDIRGDLRSDARMTRLLHGDVGAGKTFVAALAAAHAAEAGVQTAIMAPTEILARQHAKTLSQILEPAGISVTALTGRDKGKARAAILERMVAGSVNVVCGTHALFQDGIEFADLGLVVIDEQHRFGVSDRMRLTSKGHRPDTLVMTATPIPRTLSLSVYGDLDVSRLDEKPAGRIPPETRLASMDRLDEVVEGVRRAIGRGDRVYWVCPLVEESEMSELSAAEDRWRHLRAALGDERVGLLHGRMKPAEKEDIATRFRAGEMDVLVATTVIEVGVDAPDATVMIIEHAERFGLAQLHQLRGRVGRGDKPSSCLLLYKGPLGDTARARLEMMRETDDGFKIAEEDWRLRGAGDPLGLRQSGLPQFRLADLEAHSELIELANDHARLIVHQDPELAGEQGDALRTLLYLFDHDQGVRFLRSG</sequence>
<dbReference type="GO" id="GO:0016787">
    <property type="term" value="F:hydrolase activity"/>
    <property type="evidence" value="ECO:0007669"/>
    <property type="project" value="UniProtKB-KW"/>
</dbReference>
<dbReference type="InterPro" id="IPR011545">
    <property type="entry name" value="DEAD/DEAH_box_helicase_dom"/>
</dbReference>
<keyword evidence="6" id="KW-0238">DNA-binding</keyword>
<dbReference type="PROSITE" id="PS51194">
    <property type="entry name" value="HELICASE_CTER"/>
    <property type="match status" value="1"/>
</dbReference>
<evidence type="ECO:0000256" key="3">
    <source>
        <dbReference type="ARBA" id="ARBA00022801"/>
    </source>
</evidence>
<dbReference type="AlphaFoldDB" id="A0A495DJQ4"/>
<dbReference type="SUPFAM" id="SSF52540">
    <property type="entry name" value="P-loop containing nucleoside triphosphate hydrolases"/>
    <property type="match status" value="2"/>
</dbReference>
<evidence type="ECO:0000256" key="1">
    <source>
        <dbReference type="ARBA" id="ARBA00022741"/>
    </source>
</evidence>
<evidence type="ECO:0000313" key="12">
    <source>
        <dbReference type="Proteomes" id="UP000273675"/>
    </source>
</evidence>
<accession>A0A495DJQ4</accession>
<dbReference type="InterPro" id="IPR047112">
    <property type="entry name" value="RecG/Mfd"/>
</dbReference>
<evidence type="ECO:0000256" key="2">
    <source>
        <dbReference type="ARBA" id="ARBA00022763"/>
    </source>
</evidence>
<dbReference type="InterPro" id="IPR045562">
    <property type="entry name" value="RecG_dom3_C"/>
</dbReference>
<dbReference type="CDD" id="cd17992">
    <property type="entry name" value="DEXHc_RecG"/>
    <property type="match status" value="1"/>
</dbReference>
<keyword evidence="5" id="KW-0067">ATP-binding</keyword>
<dbReference type="SMART" id="SM00490">
    <property type="entry name" value="HELICc"/>
    <property type="match status" value="1"/>
</dbReference>
<dbReference type="InterPro" id="IPR014001">
    <property type="entry name" value="Helicase_ATP-bd"/>
</dbReference>
<comment type="caution">
    <text evidence="11">The sequence shown here is derived from an EMBL/GenBank/DDBJ whole genome shotgun (WGS) entry which is preliminary data.</text>
</comment>
<dbReference type="OrthoDB" id="9804325at2"/>
<dbReference type="Pfam" id="PF00271">
    <property type="entry name" value="Helicase_C"/>
    <property type="match status" value="1"/>
</dbReference>
<keyword evidence="1" id="KW-0547">Nucleotide-binding</keyword>
<dbReference type="NCBIfam" id="NF008168">
    <property type="entry name" value="PRK10917.2-2"/>
    <property type="match status" value="1"/>
</dbReference>
<keyword evidence="7" id="KW-0234">DNA repair</keyword>